<feature type="site" description="Could be important to modulate the pK values of the two catalytic cysteine residues" evidence="9">
    <location>
        <position position="169"/>
    </location>
</feature>
<proteinExistence type="inferred from homology"/>
<comment type="pathway">
    <text evidence="1 9">Amino-acid biosynthesis; L-lysine biosynthesis via DAP pathway; DL-2,6-diaminopimelate from LL-2,6-diaminopimelate: step 1/1.</text>
</comment>
<feature type="binding site" evidence="9">
    <location>
        <position position="200"/>
    </location>
    <ligand>
        <name>substrate</name>
    </ligand>
</feature>
<feature type="binding site" evidence="9">
    <location>
        <position position="46"/>
    </location>
    <ligand>
        <name>substrate</name>
    </ligand>
</feature>
<reference evidence="11 12" key="1">
    <citation type="submission" date="2017-11" db="EMBL/GenBank/DDBJ databases">
        <title>Draft genome sequence of Mitsuaria sp. HWN-4.</title>
        <authorList>
            <person name="Gundlapally S.R."/>
        </authorList>
    </citation>
    <scope>NUCLEOTIDE SEQUENCE [LARGE SCALE GENOMIC DNA]</scope>
    <source>
        <strain evidence="11 12">HWN-4</strain>
    </source>
</reference>
<evidence type="ECO:0000256" key="5">
    <source>
        <dbReference type="ARBA" id="ARBA00022605"/>
    </source>
</evidence>
<evidence type="ECO:0000256" key="7">
    <source>
        <dbReference type="ARBA" id="ARBA00023235"/>
    </source>
</evidence>
<protein>
    <recommendedName>
        <fullName evidence="3 9">Diaminopimelate epimerase</fullName>
        <shortName evidence="9">DAP epimerase</shortName>
        <ecNumber evidence="3 9">5.1.1.7</ecNumber>
    </recommendedName>
    <alternativeName>
        <fullName evidence="9">PLP-independent amino acid racemase</fullName>
    </alternativeName>
</protein>
<evidence type="ECO:0000256" key="6">
    <source>
        <dbReference type="ARBA" id="ARBA00023154"/>
    </source>
</evidence>
<dbReference type="EMBL" id="PEOG01000009">
    <property type="protein sequence ID" value="PIM54558.1"/>
    <property type="molecule type" value="Genomic_DNA"/>
</dbReference>
<dbReference type="HAMAP" id="MF_00197">
    <property type="entry name" value="DAP_epimerase"/>
    <property type="match status" value="1"/>
</dbReference>
<dbReference type="GO" id="GO:0008837">
    <property type="term" value="F:diaminopimelate epimerase activity"/>
    <property type="evidence" value="ECO:0007669"/>
    <property type="project" value="UniProtKB-UniRule"/>
</dbReference>
<feature type="binding site" evidence="9">
    <location>
        <position position="13"/>
    </location>
    <ligand>
        <name>substrate</name>
    </ligand>
</feature>
<comment type="similarity">
    <text evidence="2 9">Belongs to the diaminopimelate epimerase family.</text>
</comment>
<dbReference type="Pfam" id="PF01678">
    <property type="entry name" value="DAP_epimerase"/>
    <property type="match status" value="2"/>
</dbReference>
<evidence type="ECO:0000256" key="1">
    <source>
        <dbReference type="ARBA" id="ARBA00005196"/>
    </source>
</evidence>
<dbReference type="InterPro" id="IPR018510">
    <property type="entry name" value="DAP_epimerase_AS"/>
</dbReference>
<evidence type="ECO:0000256" key="3">
    <source>
        <dbReference type="ARBA" id="ARBA00013080"/>
    </source>
</evidence>
<dbReference type="NCBIfam" id="TIGR00652">
    <property type="entry name" value="DapF"/>
    <property type="match status" value="1"/>
</dbReference>
<comment type="caution">
    <text evidence="11">The sequence shown here is derived from an EMBL/GenBank/DDBJ whole genome shotgun (WGS) entry which is preliminary data.</text>
</comment>
<evidence type="ECO:0000313" key="12">
    <source>
        <dbReference type="Proteomes" id="UP000231501"/>
    </source>
</evidence>
<evidence type="ECO:0000256" key="2">
    <source>
        <dbReference type="ARBA" id="ARBA00010219"/>
    </source>
</evidence>
<comment type="subunit">
    <text evidence="9">Homodimer.</text>
</comment>
<evidence type="ECO:0000256" key="8">
    <source>
        <dbReference type="ARBA" id="ARBA00051712"/>
    </source>
</evidence>
<comment type="catalytic activity">
    <reaction evidence="8 9">
        <text>(2S,6S)-2,6-diaminopimelate = meso-2,6-diaminopimelate</text>
        <dbReference type="Rhea" id="RHEA:15393"/>
        <dbReference type="ChEBI" id="CHEBI:57609"/>
        <dbReference type="ChEBI" id="CHEBI:57791"/>
        <dbReference type="EC" id="5.1.1.7"/>
    </reaction>
</comment>
<dbReference type="AlphaFoldDB" id="A0A2G9CDP9"/>
<feature type="binding site" evidence="9">
    <location>
        <begin position="76"/>
        <end position="77"/>
    </location>
    <ligand>
        <name>substrate</name>
    </ligand>
</feature>
<feature type="active site" description="Proton donor" evidence="9">
    <location>
        <position position="75"/>
    </location>
</feature>
<dbReference type="PANTHER" id="PTHR31689:SF0">
    <property type="entry name" value="DIAMINOPIMELATE EPIMERASE"/>
    <property type="match status" value="1"/>
</dbReference>
<feature type="binding site" evidence="9">
    <location>
        <begin position="228"/>
        <end position="229"/>
    </location>
    <ligand>
        <name>substrate</name>
    </ligand>
</feature>
<dbReference type="InterPro" id="IPR001653">
    <property type="entry name" value="DAP_epimerase_DapF"/>
</dbReference>
<feature type="binding site" evidence="9">
    <location>
        <begin position="218"/>
        <end position="219"/>
    </location>
    <ligand>
        <name>substrate</name>
    </ligand>
</feature>
<keyword evidence="12" id="KW-1185">Reference proteome</keyword>
<keyword evidence="7 9" id="KW-0413">Isomerase</keyword>
<comment type="function">
    <text evidence="9">Catalyzes the stereoinversion of LL-2,6-diaminopimelate (L,L-DAP) to meso-diaminopimelate (meso-DAP), a precursor of L-lysine and an essential component of the bacterial peptidoglycan.</text>
</comment>
<keyword evidence="6 9" id="KW-0457">Lysine biosynthesis</keyword>
<dbReference type="OrthoDB" id="9805408at2"/>
<dbReference type="Gene3D" id="3.10.310.10">
    <property type="entry name" value="Diaminopimelate Epimerase, Chain A, domain 1"/>
    <property type="match status" value="2"/>
</dbReference>
<accession>A0A2G9CDP9</accession>
<evidence type="ECO:0000256" key="9">
    <source>
        <dbReference type="HAMAP-Rule" id="MF_00197"/>
    </source>
</evidence>
<feature type="active site" evidence="10">
    <location>
        <position position="75"/>
    </location>
</feature>
<dbReference type="SUPFAM" id="SSF54506">
    <property type="entry name" value="Diaminopimelate epimerase-like"/>
    <property type="match status" value="1"/>
</dbReference>
<feature type="site" description="Could be important to modulate the pK values of the two catalytic cysteine residues" evidence="9">
    <location>
        <position position="218"/>
    </location>
</feature>
<evidence type="ECO:0000256" key="10">
    <source>
        <dbReference type="PROSITE-ProRule" id="PRU10125"/>
    </source>
</evidence>
<gene>
    <name evidence="9" type="primary">dapF</name>
    <name evidence="11" type="ORF">CS062_04030</name>
</gene>
<feature type="binding site" evidence="9">
    <location>
        <position position="66"/>
    </location>
    <ligand>
        <name>substrate</name>
    </ligand>
</feature>
<keyword evidence="4 9" id="KW-0963">Cytoplasm</keyword>
<organism evidence="11 12">
    <name type="scientific">Roseateles chitinivorans</name>
    <dbReference type="NCBI Taxonomy" id="2917965"/>
    <lineage>
        <taxon>Bacteria</taxon>
        <taxon>Pseudomonadati</taxon>
        <taxon>Pseudomonadota</taxon>
        <taxon>Betaproteobacteria</taxon>
        <taxon>Burkholderiales</taxon>
        <taxon>Sphaerotilaceae</taxon>
        <taxon>Roseateles</taxon>
    </lineage>
</organism>
<dbReference type="FunFam" id="3.10.310.10:FF:000001">
    <property type="entry name" value="Diaminopimelate epimerase"/>
    <property type="match status" value="1"/>
</dbReference>
<evidence type="ECO:0000313" key="11">
    <source>
        <dbReference type="EMBL" id="PIM54558.1"/>
    </source>
</evidence>
<dbReference type="Proteomes" id="UP000231501">
    <property type="component" value="Unassembled WGS sequence"/>
</dbReference>
<dbReference type="PANTHER" id="PTHR31689">
    <property type="entry name" value="DIAMINOPIMELATE EPIMERASE, CHLOROPLASTIC"/>
    <property type="match status" value="1"/>
</dbReference>
<feature type="binding site" evidence="9">
    <location>
        <position position="167"/>
    </location>
    <ligand>
        <name>substrate</name>
    </ligand>
</feature>
<sequence length="291" mass="31575">MKLRFTKMQGAGNDFVVLDATQQPMPLTTDQLRRVADRRFGVGCDQILVIEAPSSPDVDFGYRIFNSDGSEVEQCGNGARCFVRFVVDKGLTSKRTIRVQTVNALLELRLREDGRVTVDMGAPIFDLPRIPFDPRGTEPKAEHGFQCWPLDLGDGMTADVAVLSMGNPHAVQRVDDVDQAPVGLVGPLVETHEAFPRRVNAGFLQVLSRNEVKLRVFERGAGETLACGTGACAAVVAGIRLGWLDEAVEVHTRGGDLRIEWAGMTPGGPGLDAPVYMTGPAQTVFEGEIEL</sequence>
<dbReference type="GO" id="GO:0009089">
    <property type="term" value="P:lysine biosynthetic process via diaminopimelate"/>
    <property type="evidence" value="ECO:0007669"/>
    <property type="project" value="UniProtKB-UniRule"/>
</dbReference>
<keyword evidence="5 9" id="KW-0028">Amino-acid biosynthesis</keyword>
<dbReference type="EC" id="5.1.1.7" evidence="3 9"/>
<dbReference type="GO" id="GO:0005829">
    <property type="term" value="C:cytosol"/>
    <property type="evidence" value="ECO:0007669"/>
    <property type="project" value="TreeGrafter"/>
</dbReference>
<dbReference type="PROSITE" id="PS01326">
    <property type="entry name" value="DAP_EPIMERASE"/>
    <property type="match status" value="1"/>
</dbReference>
<name>A0A2G9CDP9_9BURK</name>
<dbReference type="RefSeq" id="WP_099860198.1">
    <property type="nucleotide sequence ID" value="NZ_PEOG01000009.1"/>
</dbReference>
<feature type="active site" description="Proton acceptor" evidence="9">
    <location>
        <position position="227"/>
    </location>
</feature>
<dbReference type="UniPathway" id="UPA00034">
    <property type="reaction ID" value="UER00025"/>
</dbReference>
<evidence type="ECO:0000256" key="4">
    <source>
        <dbReference type="ARBA" id="ARBA00022490"/>
    </source>
</evidence>
<comment type="subcellular location">
    <subcellularLocation>
        <location evidence="9">Cytoplasm</location>
    </subcellularLocation>
</comment>